<keyword evidence="1" id="KW-0472">Membrane</keyword>
<evidence type="ECO:0000313" key="3">
    <source>
        <dbReference type="Proteomes" id="UP001652504"/>
    </source>
</evidence>
<evidence type="ECO:0000256" key="1">
    <source>
        <dbReference type="SAM" id="Phobius"/>
    </source>
</evidence>
<name>A0ABT3A7H0_9ALTE</name>
<accession>A0ABT3A7H0</accession>
<evidence type="ECO:0000313" key="2">
    <source>
        <dbReference type="EMBL" id="MCV2884548.1"/>
    </source>
</evidence>
<reference evidence="2 3" key="1">
    <citation type="submission" date="2022-10" db="EMBL/GenBank/DDBJ databases">
        <title>Aestuariibacter sp. AA17 isolated from Montipora capitata coral fragment.</title>
        <authorList>
            <person name="Emsley S.A."/>
            <person name="Pfannmuller K.M."/>
            <person name="Loughran R.M."/>
            <person name="Shlafstein M."/>
            <person name="Papke E."/>
            <person name="Saw J.H."/>
            <person name="Ushijima B."/>
            <person name="Videau P."/>
        </authorList>
    </citation>
    <scope>NUCLEOTIDE SEQUENCE [LARGE SCALE GENOMIC DNA]</scope>
    <source>
        <strain evidence="2 3">AA17</strain>
    </source>
</reference>
<dbReference type="Proteomes" id="UP001652504">
    <property type="component" value="Unassembled WGS sequence"/>
</dbReference>
<gene>
    <name evidence="2" type="ORF">OE749_07565</name>
</gene>
<protein>
    <recommendedName>
        <fullName evidence="4">PEP-CTERM sorting domain-containing protein</fullName>
    </recommendedName>
</protein>
<keyword evidence="3" id="KW-1185">Reference proteome</keyword>
<dbReference type="EMBL" id="JAOWKX010000003">
    <property type="protein sequence ID" value="MCV2884548.1"/>
    <property type="molecule type" value="Genomic_DNA"/>
</dbReference>
<proteinExistence type="predicted"/>
<evidence type="ECO:0008006" key="4">
    <source>
        <dbReference type="Google" id="ProtNLM"/>
    </source>
</evidence>
<comment type="caution">
    <text evidence="2">The sequence shown here is derived from an EMBL/GenBank/DDBJ whole genome shotgun (WGS) entry which is preliminary data.</text>
</comment>
<feature type="transmembrane region" description="Helical" evidence="1">
    <location>
        <begin position="202"/>
        <end position="223"/>
    </location>
</feature>
<sequence length="228" mass="24693">MGHILVVIMMVVISSFARVEANMITNGDFANCQFLGWQTDTDGNVGSDADFSMVNQNGNCAAQIRADYDDTDVFFANTLYQSLHFTSAPDTGFLLRMELDALSASTQSDAGFIADMFFVAINDGQGHLMDGSGNAGFLLAPTEINGARSYDIAFWLSPLFAVSSNWYLDIQLLIGTDVNGLSDFSGSTLRIDNVSLTPFRQISAPSCMGILLLSGLVFARFLLSKRSD</sequence>
<keyword evidence="1" id="KW-0812">Transmembrane</keyword>
<dbReference type="RefSeq" id="WP_263711830.1">
    <property type="nucleotide sequence ID" value="NZ_JAOWKX010000003.1"/>
</dbReference>
<organism evidence="2 3">
    <name type="scientific">Fluctibacter corallii</name>
    <dbReference type="NCBI Taxonomy" id="2984329"/>
    <lineage>
        <taxon>Bacteria</taxon>
        <taxon>Pseudomonadati</taxon>
        <taxon>Pseudomonadota</taxon>
        <taxon>Gammaproteobacteria</taxon>
        <taxon>Alteromonadales</taxon>
        <taxon>Alteromonadaceae</taxon>
        <taxon>Fluctibacter</taxon>
    </lineage>
</organism>
<keyword evidence="1" id="KW-1133">Transmembrane helix</keyword>